<dbReference type="AlphaFoldDB" id="A0A160TXU5"/>
<keyword evidence="2" id="KW-1133">Transmembrane helix</keyword>
<organism evidence="3">
    <name type="scientific">hydrothermal vent metagenome</name>
    <dbReference type="NCBI Taxonomy" id="652676"/>
    <lineage>
        <taxon>unclassified sequences</taxon>
        <taxon>metagenomes</taxon>
        <taxon>ecological metagenomes</taxon>
    </lineage>
</organism>
<proteinExistence type="predicted"/>
<feature type="coiled-coil region" evidence="1">
    <location>
        <begin position="40"/>
        <end position="67"/>
    </location>
</feature>
<accession>A0A160TXU5</accession>
<sequence length="76" mass="8557">MDPIVMVVLIVLISVGAGVVNNYLKLKANAKSDKGADEDIRRVLGEVDRLKERVRVLEKIVTDQERQLSEEIRKLA</sequence>
<name>A0A160TXU5_9ZZZZ</name>
<evidence type="ECO:0000256" key="1">
    <source>
        <dbReference type="SAM" id="Coils"/>
    </source>
</evidence>
<evidence type="ECO:0000313" key="3">
    <source>
        <dbReference type="EMBL" id="CUS56490.1"/>
    </source>
</evidence>
<keyword evidence="1" id="KW-0175">Coiled coil</keyword>
<keyword evidence="2" id="KW-0812">Transmembrane</keyword>
<evidence type="ECO:0000256" key="2">
    <source>
        <dbReference type="SAM" id="Phobius"/>
    </source>
</evidence>
<reference evidence="3" key="1">
    <citation type="submission" date="2015-10" db="EMBL/GenBank/DDBJ databases">
        <authorList>
            <person name="Gilbert D.G."/>
        </authorList>
    </citation>
    <scope>NUCLEOTIDE SEQUENCE</scope>
</reference>
<keyword evidence="2" id="KW-0472">Membrane</keyword>
<gene>
    <name evidence="3" type="ORF">MGWOODY_Hyp1612</name>
</gene>
<dbReference type="EMBL" id="CZQD01000027">
    <property type="protein sequence ID" value="CUS56490.1"/>
    <property type="molecule type" value="Genomic_DNA"/>
</dbReference>
<feature type="transmembrane region" description="Helical" evidence="2">
    <location>
        <begin position="6"/>
        <end position="24"/>
    </location>
</feature>
<protein>
    <submittedName>
        <fullName evidence="3">Uncharacterized protein</fullName>
    </submittedName>
</protein>